<dbReference type="OrthoDB" id="793520at2"/>
<dbReference type="RefSeq" id="WP_008584187.1">
    <property type="nucleotide sequence ID" value="NZ_CP007035.1"/>
</dbReference>
<dbReference type="KEGG" id="nso:NIASO_09840"/>
<dbReference type="HOGENOM" id="CLU_1968206_0_0_10"/>
<proteinExistence type="predicted"/>
<dbReference type="STRING" id="929713.NIASO_09840"/>
<protein>
    <submittedName>
        <fullName evidence="1">Uncharacterized protein</fullName>
    </submittedName>
</protein>
<evidence type="ECO:0000313" key="2">
    <source>
        <dbReference type="Proteomes" id="UP000003586"/>
    </source>
</evidence>
<dbReference type="EMBL" id="CP007035">
    <property type="protein sequence ID" value="AHF15372.1"/>
    <property type="molecule type" value="Genomic_DNA"/>
</dbReference>
<gene>
    <name evidence="1" type="ORF">NIASO_09840</name>
</gene>
<dbReference type="eggNOG" id="ENOG50347S8">
    <property type="taxonomic scope" value="Bacteria"/>
</dbReference>
<keyword evidence="2" id="KW-1185">Reference proteome</keyword>
<accession>W0EX67</accession>
<dbReference type="Proteomes" id="UP000003586">
    <property type="component" value="Chromosome"/>
</dbReference>
<dbReference type="AlphaFoldDB" id="W0EX67"/>
<evidence type="ECO:0000313" key="1">
    <source>
        <dbReference type="EMBL" id="AHF15372.1"/>
    </source>
</evidence>
<reference evidence="1 2" key="1">
    <citation type="submission" date="2013-12" db="EMBL/GenBank/DDBJ databases">
        <authorList>
            <consortium name="DOE Joint Genome Institute"/>
            <person name="Eisen J."/>
            <person name="Huntemann M."/>
            <person name="Han J."/>
            <person name="Chen A."/>
            <person name="Kyrpides N."/>
            <person name="Mavromatis K."/>
            <person name="Markowitz V."/>
            <person name="Palaniappan K."/>
            <person name="Ivanova N."/>
            <person name="Schaumberg A."/>
            <person name="Pati A."/>
            <person name="Liolios K."/>
            <person name="Nordberg H.P."/>
            <person name="Cantor M.N."/>
            <person name="Hua S.X."/>
            <person name="Woyke T."/>
        </authorList>
    </citation>
    <scope>NUCLEOTIDE SEQUENCE [LARGE SCALE GENOMIC DNA]</scope>
    <source>
        <strain evidence="2">DSM 19437</strain>
    </source>
</reference>
<name>W0EX67_9BACT</name>
<sequence length="127" mass="14962">MKKLLLTGTALWCSRDELIRRNRNNDIVFSVTGMMPFHRHRATVMLTDNDIELADNEAYLIPLGIITQLYIGFDEYYTRVLVKNLGLFTQPLRITTSDETVWYFFIDCSFWGSCNKIWFEQIKNLIV</sequence>
<organism evidence="1 2">
    <name type="scientific">Niabella soli DSM 19437</name>
    <dbReference type="NCBI Taxonomy" id="929713"/>
    <lineage>
        <taxon>Bacteria</taxon>
        <taxon>Pseudomonadati</taxon>
        <taxon>Bacteroidota</taxon>
        <taxon>Chitinophagia</taxon>
        <taxon>Chitinophagales</taxon>
        <taxon>Chitinophagaceae</taxon>
        <taxon>Niabella</taxon>
    </lineage>
</organism>